<organism evidence="10 11">
    <name type="scientific">Novosphingobium kalidii</name>
    <dbReference type="NCBI Taxonomy" id="3230299"/>
    <lineage>
        <taxon>Bacteria</taxon>
        <taxon>Pseudomonadati</taxon>
        <taxon>Pseudomonadota</taxon>
        <taxon>Alphaproteobacteria</taxon>
        <taxon>Sphingomonadales</taxon>
        <taxon>Sphingomonadaceae</taxon>
        <taxon>Novosphingobium</taxon>
    </lineage>
</organism>
<feature type="domain" description="PIN" evidence="9">
    <location>
        <begin position="8"/>
        <end position="121"/>
    </location>
</feature>
<feature type="binding site" evidence="8">
    <location>
        <position position="10"/>
    </location>
    <ligand>
        <name>Mg(2+)</name>
        <dbReference type="ChEBI" id="CHEBI:18420"/>
    </ligand>
</feature>
<dbReference type="InterPro" id="IPR029060">
    <property type="entry name" value="PIN-like_dom_sf"/>
</dbReference>
<comment type="cofactor">
    <cofactor evidence="1 8">
        <name>Mg(2+)</name>
        <dbReference type="ChEBI" id="CHEBI:18420"/>
    </cofactor>
</comment>
<dbReference type="Gene3D" id="3.40.50.1010">
    <property type="entry name" value="5'-nuclease"/>
    <property type="match status" value="1"/>
</dbReference>
<keyword evidence="6 8" id="KW-0460">Magnesium</keyword>
<comment type="function">
    <text evidence="8">Toxic component of a toxin-antitoxin (TA) system. An RNase.</text>
</comment>
<keyword evidence="11" id="KW-1185">Reference proteome</keyword>
<dbReference type="InterPro" id="IPR002716">
    <property type="entry name" value="PIN_dom"/>
</dbReference>
<dbReference type="PANTHER" id="PTHR33653:SF1">
    <property type="entry name" value="RIBONUCLEASE VAPC2"/>
    <property type="match status" value="1"/>
</dbReference>
<name>A0ABV2CX90_9SPHN</name>
<dbReference type="EMBL" id="JBEWLY010000007">
    <property type="protein sequence ID" value="MET1754214.1"/>
    <property type="molecule type" value="Genomic_DNA"/>
</dbReference>
<evidence type="ECO:0000256" key="8">
    <source>
        <dbReference type="HAMAP-Rule" id="MF_00265"/>
    </source>
</evidence>
<evidence type="ECO:0000313" key="11">
    <source>
        <dbReference type="Proteomes" id="UP001548713"/>
    </source>
</evidence>
<keyword evidence="3 8" id="KW-0540">Nuclease</keyword>
<dbReference type="Pfam" id="PF01850">
    <property type="entry name" value="PIN"/>
    <property type="match status" value="1"/>
</dbReference>
<dbReference type="SUPFAM" id="SSF88723">
    <property type="entry name" value="PIN domain-like"/>
    <property type="match status" value="1"/>
</dbReference>
<proteinExistence type="inferred from homology"/>
<comment type="caution">
    <text evidence="10">The sequence shown here is derived from an EMBL/GenBank/DDBJ whole genome shotgun (WGS) entry which is preliminary data.</text>
</comment>
<dbReference type="InterPro" id="IPR022907">
    <property type="entry name" value="VapC_family"/>
</dbReference>
<evidence type="ECO:0000256" key="1">
    <source>
        <dbReference type="ARBA" id="ARBA00001946"/>
    </source>
</evidence>
<feature type="binding site" evidence="8">
    <location>
        <position position="96"/>
    </location>
    <ligand>
        <name>Mg(2+)</name>
        <dbReference type="ChEBI" id="CHEBI:18420"/>
    </ligand>
</feature>
<dbReference type="PANTHER" id="PTHR33653">
    <property type="entry name" value="RIBONUCLEASE VAPC2"/>
    <property type="match status" value="1"/>
</dbReference>
<evidence type="ECO:0000256" key="7">
    <source>
        <dbReference type="ARBA" id="ARBA00038093"/>
    </source>
</evidence>
<keyword evidence="8" id="KW-0800">Toxin</keyword>
<protein>
    <recommendedName>
        <fullName evidence="8">Ribonuclease VapC</fullName>
        <shortName evidence="8">RNase VapC</shortName>
        <ecNumber evidence="8">3.1.-.-</ecNumber>
    </recommendedName>
    <alternativeName>
        <fullName evidence="8">Toxin VapC</fullName>
    </alternativeName>
</protein>
<dbReference type="RefSeq" id="WP_353982623.1">
    <property type="nucleotide sequence ID" value="NZ_JBEWLY010000007.1"/>
</dbReference>
<dbReference type="EC" id="3.1.-.-" evidence="8"/>
<evidence type="ECO:0000256" key="5">
    <source>
        <dbReference type="ARBA" id="ARBA00022801"/>
    </source>
</evidence>
<accession>A0ABV2CX90</accession>
<evidence type="ECO:0000256" key="2">
    <source>
        <dbReference type="ARBA" id="ARBA00022649"/>
    </source>
</evidence>
<keyword evidence="2 8" id="KW-1277">Toxin-antitoxin system</keyword>
<dbReference type="CDD" id="cd18682">
    <property type="entry name" value="PIN_VapC-like"/>
    <property type="match status" value="1"/>
</dbReference>
<evidence type="ECO:0000256" key="3">
    <source>
        <dbReference type="ARBA" id="ARBA00022722"/>
    </source>
</evidence>
<keyword evidence="4 8" id="KW-0479">Metal-binding</keyword>
<keyword evidence="5 8" id="KW-0378">Hydrolase</keyword>
<reference evidence="10 11" key="1">
    <citation type="submission" date="2024-07" db="EMBL/GenBank/DDBJ databases">
        <title>Novosphingobium kalidii RD2P27.</title>
        <authorList>
            <person name="Sun J.-Q."/>
        </authorList>
    </citation>
    <scope>NUCLEOTIDE SEQUENCE [LARGE SCALE GENOMIC DNA]</scope>
    <source>
        <strain evidence="10 11">RD2P27</strain>
    </source>
</reference>
<dbReference type="Proteomes" id="UP001548713">
    <property type="component" value="Unassembled WGS sequence"/>
</dbReference>
<gene>
    <name evidence="8" type="primary">vapC</name>
    <name evidence="10" type="ORF">ABVV53_01870</name>
</gene>
<evidence type="ECO:0000256" key="4">
    <source>
        <dbReference type="ARBA" id="ARBA00022723"/>
    </source>
</evidence>
<evidence type="ECO:0000313" key="10">
    <source>
        <dbReference type="EMBL" id="MET1754214.1"/>
    </source>
</evidence>
<sequence>MRSVADALLDTSVLIAFAMGEAHHIDEDKLLSGAAVSAVNLAEFRSVLLHKNVEADDIDATIRDFNLKVLPFGSAEAQIAGNLVPAARPLRIGLGDCACIATGIVTGLTVWTADRDWTKLDVPAEINLIR</sequence>
<comment type="similarity">
    <text evidence="7 8">Belongs to the PINc/VapC protein family.</text>
</comment>
<dbReference type="InterPro" id="IPR050556">
    <property type="entry name" value="Type_II_TA_system_RNase"/>
</dbReference>
<evidence type="ECO:0000259" key="9">
    <source>
        <dbReference type="Pfam" id="PF01850"/>
    </source>
</evidence>
<dbReference type="HAMAP" id="MF_00265">
    <property type="entry name" value="VapC_Nob1"/>
    <property type="match status" value="1"/>
</dbReference>
<evidence type="ECO:0000256" key="6">
    <source>
        <dbReference type="ARBA" id="ARBA00022842"/>
    </source>
</evidence>